<dbReference type="Proteomes" id="UP000642014">
    <property type="component" value="Unassembled WGS sequence"/>
</dbReference>
<reference evidence="2 3" key="1">
    <citation type="journal article" date="2014" name="Int. J. Syst. Evol. Microbiol.">
        <title>Complete genome sequence of Corynebacterium casei LMG S-19264T (=DSM 44701T), isolated from a smear-ripened cheese.</title>
        <authorList>
            <consortium name="US DOE Joint Genome Institute (JGI-PGF)"/>
            <person name="Walter F."/>
            <person name="Albersmeier A."/>
            <person name="Kalinowski J."/>
            <person name="Ruckert C."/>
        </authorList>
    </citation>
    <scope>NUCLEOTIDE SEQUENCE [LARGE SCALE GENOMIC DNA]</scope>
    <source>
        <strain evidence="2 3">JCM 4205</strain>
    </source>
</reference>
<sequence>MPDRVPHQLRDQQDRVLGELRPQRPLAHHDVLREPAGHPRGLGTGRQPDVTLRRIPVQLHCFGGLFVVRGQ</sequence>
<evidence type="ECO:0000256" key="1">
    <source>
        <dbReference type="SAM" id="MobiDB-lite"/>
    </source>
</evidence>
<dbReference type="AlphaFoldDB" id="A0AAV4KBY2"/>
<name>A0AAV4KBY2_9ACTN</name>
<proteinExistence type="predicted"/>
<gene>
    <name evidence="2" type="ORF">GCM10010497_00890</name>
</gene>
<evidence type="ECO:0000313" key="2">
    <source>
        <dbReference type="EMBL" id="GGR03617.1"/>
    </source>
</evidence>
<feature type="region of interest" description="Disordered" evidence="1">
    <location>
        <begin position="1"/>
        <end position="48"/>
    </location>
</feature>
<accession>A0AAV4KBY2</accession>
<comment type="caution">
    <text evidence="2">The sequence shown here is derived from an EMBL/GenBank/DDBJ whole genome shotgun (WGS) entry which is preliminary data.</text>
</comment>
<feature type="compositionally biased region" description="Basic and acidic residues" evidence="1">
    <location>
        <begin position="1"/>
        <end position="37"/>
    </location>
</feature>
<protein>
    <submittedName>
        <fullName evidence="2">Uncharacterized protein</fullName>
    </submittedName>
</protein>
<organism evidence="2 3">
    <name type="scientific">Streptomyces cinereoruber</name>
    <dbReference type="NCBI Taxonomy" id="67260"/>
    <lineage>
        <taxon>Bacteria</taxon>
        <taxon>Bacillati</taxon>
        <taxon>Actinomycetota</taxon>
        <taxon>Actinomycetes</taxon>
        <taxon>Kitasatosporales</taxon>
        <taxon>Streptomycetaceae</taxon>
        <taxon>Streptomyces</taxon>
    </lineage>
</organism>
<dbReference type="EMBL" id="BMSJ01000001">
    <property type="protein sequence ID" value="GGR03617.1"/>
    <property type="molecule type" value="Genomic_DNA"/>
</dbReference>
<evidence type="ECO:0000313" key="3">
    <source>
        <dbReference type="Proteomes" id="UP000642014"/>
    </source>
</evidence>